<organism evidence="1">
    <name type="scientific">uncultured Caudovirales phage</name>
    <dbReference type="NCBI Taxonomy" id="2100421"/>
    <lineage>
        <taxon>Viruses</taxon>
        <taxon>Duplodnaviria</taxon>
        <taxon>Heunggongvirae</taxon>
        <taxon>Uroviricota</taxon>
        <taxon>Caudoviricetes</taxon>
        <taxon>Peduoviridae</taxon>
        <taxon>Maltschvirus</taxon>
        <taxon>Maltschvirus maltsch</taxon>
    </lineage>
</organism>
<gene>
    <name evidence="1" type="ORF">UFOVP123_8</name>
</gene>
<dbReference type="EMBL" id="LR796244">
    <property type="protein sequence ID" value="CAB4130514.1"/>
    <property type="molecule type" value="Genomic_DNA"/>
</dbReference>
<reference evidence="1" key="1">
    <citation type="submission" date="2020-04" db="EMBL/GenBank/DDBJ databases">
        <authorList>
            <person name="Chiriac C."/>
            <person name="Salcher M."/>
            <person name="Ghai R."/>
            <person name="Kavagutti S V."/>
        </authorList>
    </citation>
    <scope>NUCLEOTIDE SEQUENCE</scope>
</reference>
<protein>
    <submittedName>
        <fullName evidence="1">Uncharacterized protein</fullName>
    </submittedName>
</protein>
<accession>A0A6J5L7Q6</accession>
<evidence type="ECO:0000313" key="1">
    <source>
        <dbReference type="EMBL" id="CAB4130514.1"/>
    </source>
</evidence>
<proteinExistence type="predicted"/>
<sequence length="46" mass="4752">MMAAAAHNPAFAKKVGVPASVAKEFNQADKGTGILRKAMNHGKAKS</sequence>
<name>A0A6J5L7Q6_9CAUD</name>